<sequence>MYLSGASRVQTNENQAPSDFHLFGPLKRHLGGMAFETEDDLISELRNWFDNLDVDFCRLAAHVHVCSWHVSIKPTVPPSELIPLFPSPALSRILRLVDFCNHLISLCY</sequence>
<name>A0AAV4CB50_9GAST</name>
<organism evidence="1 2">
    <name type="scientific">Plakobranchus ocellatus</name>
    <dbReference type="NCBI Taxonomy" id="259542"/>
    <lineage>
        <taxon>Eukaryota</taxon>
        <taxon>Metazoa</taxon>
        <taxon>Spiralia</taxon>
        <taxon>Lophotrochozoa</taxon>
        <taxon>Mollusca</taxon>
        <taxon>Gastropoda</taxon>
        <taxon>Heterobranchia</taxon>
        <taxon>Euthyneura</taxon>
        <taxon>Panpulmonata</taxon>
        <taxon>Sacoglossa</taxon>
        <taxon>Placobranchoidea</taxon>
        <taxon>Plakobranchidae</taxon>
        <taxon>Plakobranchus</taxon>
    </lineage>
</organism>
<dbReference type="EMBL" id="BLXT01006012">
    <property type="protein sequence ID" value="GFO28228.1"/>
    <property type="molecule type" value="Genomic_DNA"/>
</dbReference>
<evidence type="ECO:0000313" key="2">
    <source>
        <dbReference type="Proteomes" id="UP000735302"/>
    </source>
</evidence>
<dbReference type="GO" id="GO:0003676">
    <property type="term" value="F:nucleic acid binding"/>
    <property type="evidence" value="ECO:0007669"/>
    <property type="project" value="InterPro"/>
</dbReference>
<comment type="caution">
    <text evidence="1">The sequence shown here is derived from an EMBL/GenBank/DDBJ whole genome shotgun (WGS) entry which is preliminary data.</text>
</comment>
<gene>
    <name evidence="1" type="ORF">PoB_005473300</name>
</gene>
<accession>A0AAV4CB50</accession>
<protein>
    <submittedName>
        <fullName evidence="1">Histone-lysine N-methyltransferase SETMAR</fullName>
    </submittedName>
</protein>
<dbReference type="Proteomes" id="UP000735302">
    <property type="component" value="Unassembled WGS sequence"/>
</dbReference>
<reference evidence="1 2" key="1">
    <citation type="journal article" date="2021" name="Elife">
        <title>Chloroplast acquisition without the gene transfer in kleptoplastic sea slugs, Plakobranchus ocellatus.</title>
        <authorList>
            <person name="Maeda T."/>
            <person name="Takahashi S."/>
            <person name="Yoshida T."/>
            <person name="Shimamura S."/>
            <person name="Takaki Y."/>
            <person name="Nagai Y."/>
            <person name="Toyoda A."/>
            <person name="Suzuki Y."/>
            <person name="Arimoto A."/>
            <person name="Ishii H."/>
            <person name="Satoh N."/>
            <person name="Nishiyama T."/>
            <person name="Hasebe M."/>
            <person name="Maruyama T."/>
            <person name="Minagawa J."/>
            <person name="Obokata J."/>
            <person name="Shigenobu S."/>
        </authorList>
    </citation>
    <scope>NUCLEOTIDE SEQUENCE [LARGE SCALE GENOMIC DNA]</scope>
</reference>
<evidence type="ECO:0000313" key="1">
    <source>
        <dbReference type="EMBL" id="GFO28228.1"/>
    </source>
</evidence>
<proteinExistence type="predicted"/>
<keyword evidence="2" id="KW-1185">Reference proteome</keyword>
<dbReference type="AlphaFoldDB" id="A0AAV4CB50"/>
<dbReference type="InterPro" id="IPR036397">
    <property type="entry name" value="RNaseH_sf"/>
</dbReference>
<dbReference type="Gene3D" id="3.30.420.10">
    <property type="entry name" value="Ribonuclease H-like superfamily/Ribonuclease H"/>
    <property type="match status" value="1"/>
</dbReference>